<dbReference type="GO" id="GO:0016020">
    <property type="term" value="C:membrane"/>
    <property type="evidence" value="ECO:0007669"/>
    <property type="project" value="InterPro"/>
</dbReference>
<sequence>MIMRPSLANMNISIKVYATPVLLMASLIILLGVFLLGMSRQSTALSDLRAASFERARFAAEVERLAIGAQSNTYRLIGWRAAKVAPEKSARLHDTIRADLLALKSIIKKHSTSGIAGEEAELTQAMADLTKYFISSLGETAAMAESDHEAALALMTDSETITDSLTNSVTDFQRFTASKAQEVYDDAISIALTSRAVFVAIFVLFMALGGAVMVVVARAITGPVNHLTDAMVGYAAGDLSAETPLLDRRDEIGAMARAVAVFVDGLKHTAELEKKQRHLREAMAEKAREREIHIAAFDASMDEVLASVMQTVASVRDVSDQLEGNVQQATSRASTVAARAGEASSDVNTVVSAAEQLGLSVSEISQQVSMTAAIAGEAVHGAQTANNSVGSLEDASRRIGEIVTLINHIAHQTNLLALNATIEAARAGDAGKGFAVVAGEVKNLANQTAKATEEIAGQVSGIQSVSREAADIIRHVGETITRVNDIVVGIASAVEEQSAATQEIVRSIQQIAIGNSDITSNIADVSLATEATGQITTMMLSAAGELSAQTEGLRKEIAGFLSKVRDETTAEIRI</sequence>
<reference evidence="7 8" key="1">
    <citation type="journal article" date="2014" name="Genome Announc.">
        <title>Draft Genome Sequence of Magnetospirillum sp. Strain SO-1, a Freshwater Magnetotactic Bacterium Isolated from the Ol'khovka River, Russia.</title>
        <authorList>
            <person name="Grouzdev D.S."/>
            <person name="Dziuba M.V."/>
            <person name="Sukhacheva M.S."/>
            <person name="Mardanov A.V."/>
            <person name="Beletskiy A.V."/>
            <person name="Kuznetsov B.B."/>
            <person name="Skryabin K.G."/>
        </authorList>
    </citation>
    <scope>NUCLEOTIDE SEQUENCE [LARGE SCALE GENOMIC DNA]</scope>
    <source>
        <strain evidence="7 8">SO-1</strain>
    </source>
</reference>
<dbReference type="STRING" id="1244869.H261_20527"/>
<keyword evidence="4" id="KW-1133">Transmembrane helix</keyword>
<dbReference type="PANTHER" id="PTHR32089">
    <property type="entry name" value="METHYL-ACCEPTING CHEMOTAXIS PROTEIN MCPB"/>
    <property type="match status" value="1"/>
</dbReference>
<dbReference type="PANTHER" id="PTHR32089:SF112">
    <property type="entry name" value="LYSOZYME-LIKE PROTEIN-RELATED"/>
    <property type="match status" value="1"/>
</dbReference>
<dbReference type="Pfam" id="PF00672">
    <property type="entry name" value="HAMP"/>
    <property type="match status" value="1"/>
</dbReference>
<comment type="similarity">
    <text evidence="2">Belongs to the methyl-accepting chemotaxis (MCP) protein family.</text>
</comment>
<evidence type="ECO:0000256" key="1">
    <source>
        <dbReference type="ARBA" id="ARBA00023224"/>
    </source>
</evidence>
<dbReference type="GO" id="GO:0004888">
    <property type="term" value="F:transmembrane signaling receptor activity"/>
    <property type="evidence" value="ECO:0007669"/>
    <property type="project" value="InterPro"/>
</dbReference>
<keyword evidence="4" id="KW-0472">Membrane</keyword>
<dbReference type="SMART" id="SM00283">
    <property type="entry name" value="MA"/>
    <property type="match status" value="1"/>
</dbReference>
<dbReference type="EMBL" id="AONQ01000087">
    <property type="protein sequence ID" value="EME68039.1"/>
    <property type="molecule type" value="Genomic_DNA"/>
</dbReference>
<evidence type="ECO:0000256" key="4">
    <source>
        <dbReference type="SAM" id="Phobius"/>
    </source>
</evidence>
<dbReference type="GO" id="GO:0007165">
    <property type="term" value="P:signal transduction"/>
    <property type="evidence" value="ECO:0007669"/>
    <property type="project" value="UniProtKB-KW"/>
</dbReference>
<dbReference type="SUPFAM" id="SSF58104">
    <property type="entry name" value="Methyl-accepting chemotaxis protein (MCP) signaling domain"/>
    <property type="match status" value="1"/>
</dbReference>
<evidence type="ECO:0000313" key="7">
    <source>
        <dbReference type="EMBL" id="EME68039.1"/>
    </source>
</evidence>
<dbReference type="Gene3D" id="1.10.287.950">
    <property type="entry name" value="Methyl-accepting chemotaxis protein"/>
    <property type="match status" value="1"/>
</dbReference>
<dbReference type="PROSITE" id="PS50111">
    <property type="entry name" value="CHEMOTAXIS_TRANSDUC_2"/>
    <property type="match status" value="1"/>
</dbReference>
<dbReference type="PROSITE" id="PS50885">
    <property type="entry name" value="HAMP"/>
    <property type="match status" value="1"/>
</dbReference>
<protein>
    <submittedName>
        <fullName evidence="7">Methyl-accepting chemotaxis protein</fullName>
    </submittedName>
</protein>
<gene>
    <name evidence="7" type="ORF">H261_20527</name>
</gene>
<dbReference type="PATRIC" id="fig|1244869.3.peg.4075"/>
<feature type="domain" description="Methyl-accepting transducer" evidence="5">
    <location>
        <begin position="311"/>
        <end position="533"/>
    </location>
</feature>
<dbReference type="Proteomes" id="UP000011744">
    <property type="component" value="Unassembled WGS sequence"/>
</dbReference>
<dbReference type="eggNOG" id="COG0840">
    <property type="taxonomic scope" value="Bacteria"/>
</dbReference>
<accession>M3A6E3</accession>
<comment type="caution">
    <text evidence="7">The sequence shown here is derived from an EMBL/GenBank/DDBJ whole genome shotgun (WGS) entry which is preliminary data.</text>
</comment>
<dbReference type="InterPro" id="IPR004090">
    <property type="entry name" value="Chemotax_Me-accpt_rcpt"/>
</dbReference>
<dbReference type="AlphaFoldDB" id="M3A6E3"/>
<evidence type="ECO:0000256" key="2">
    <source>
        <dbReference type="ARBA" id="ARBA00029447"/>
    </source>
</evidence>
<feature type="domain" description="HAMP" evidence="6">
    <location>
        <begin position="218"/>
        <end position="271"/>
    </location>
</feature>
<proteinExistence type="inferred from homology"/>
<evidence type="ECO:0000259" key="5">
    <source>
        <dbReference type="PROSITE" id="PS50111"/>
    </source>
</evidence>
<evidence type="ECO:0000313" key="8">
    <source>
        <dbReference type="Proteomes" id="UP000011744"/>
    </source>
</evidence>
<evidence type="ECO:0000256" key="3">
    <source>
        <dbReference type="PROSITE-ProRule" id="PRU00284"/>
    </source>
</evidence>
<organism evidence="7 8">
    <name type="scientific">Paramagnetospirillum caucaseum</name>
    <dbReference type="NCBI Taxonomy" id="1244869"/>
    <lineage>
        <taxon>Bacteria</taxon>
        <taxon>Pseudomonadati</taxon>
        <taxon>Pseudomonadota</taxon>
        <taxon>Alphaproteobacteria</taxon>
        <taxon>Rhodospirillales</taxon>
        <taxon>Magnetospirillaceae</taxon>
        <taxon>Paramagnetospirillum</taxon>
    </lineage>
</organism>
<keyword evidence="4" id="KW-0812">Transmembrane</keyword>
<dbReference type="Pfam" id="PF00015">
    <property type="entry name" value="MCPsignal"/>
    <property type="match status" value="1"/>
</dbReference>
<keyword evidence="1 3" id="KW-0807">Transducer</keyword>
<dbReference type="SMART" id="SM00304">
    <property type="entry name" value="HAMP"/>
    <property type="match status" value="1"/>
</dbReference>
<feature type="transmembrane region" description="Helical" evidence="4">
    <location>
        <begin position="196"/>
        <end position="217"/>
    </location>
</feature>
<dbReference type="InterPro" id="IPR003660">
    <property type="entry name" value="HAMP_dom"/>
</dbReference>
<evidence type="ECO:0000259" key="6">
    <source>
        <dbReference type="PROSITE" id="PS50885"/>
    </source>
</evidence>
<dbReference type="CDD" id="cd06225">
    <property type="entry name" value="HAMP"/>
    <property type="match status" value="1"/>
</dbReference>
<dbReference type="GO" id="GO:0006935">
    <property type="term" value="P:chemotaxis"/>
    <property type="evidence" value="ECO:0007669"/>
    <property type="project" value="InterPro"/>
</dbReference>
<keyword evidence="8" id="KW-1185">Reference proteome</keyword>
<name>M3A6E3_9PROT</name>
<dbReference type="PRINTS" id="PR00260">
    <property type="entry name" value="CHEMTRNSDUCR"/>
</dbReference>
<dbReference type="Gene3D" id="6.10.340.10">
    <property type="match status" value="1"/>
</dbReference>
<dbReference type="InterPro" id="IPR004089">
    <property type="entry name" value="MCPsignal_dom"/>
</dbReference>